<evidence type="ECO:0000313" key="7">
    <source>
        <dbReference type="EMBL" id="CAI5452389.1"/>
    </source>
</evidence>
<dbReference type="AlphaFoldDB" id="A0A9P1IWM6"/>
<evidence type="ECO:0000256" key="1">
    <source>
        <dbReference type="ARBA" id="ARBA00004141"/>
    </source>
</evidence>
<name>A0A9P1IWM6_9PELO</name>
<comment type="subcellular location">
    <subcellularLocation>
        <location evidence="1">Membrane</location>
        <topology evidence="1">Multi-pass membrane protein</topology>
    </subcellularLocation>
</comment>
<evidence type="ECO:0000313" key="8">
    <source>
        <dbReference type="Proteomes" id="UP001152747"/>
    </source>
</evidence>
<keyword evidence="4 6" id="KW-1133">Transmembrane helix</keyword>
<dbReference type="InterPro" id="IPR004151">
    <property type="entry name" value="7TM_GPCR_serpentine_rcpt_Sre"/>
</dbReference>
<evidence type="ECO:0000256" key="5">
    <source>
        <dbReference type="ARBA" id="ARBA00023136"/>
    </source>
</evidence>
<feature type="transmembrane region" description="Helical" evidence="6">
    <location>
        <begin position="28"/>
        <end position="48"/>
    </location>
</feature>
<feature type="transmembrane region" description="Helical" evidence="6">
    <location>
        <begin position="178"/>
        <end position="197"/>
    </location>
</feature>
<evidence type="ECO:0000256" key="6">
    <source>
        <dbReference type="SAM" id="Phobius"/>
    </source>
</evidence>
<organism evidence="7 8">
    <name type="scientific">Caenorhabditis angaria</name>
    <dbReference type="NCBI Taxonomy" id="860376"/>
    <lineage>
        <taxon>Eukaryota</taxon>
        <taxon>Metazoa</taxon>
        <taxon>Ecdysozoa</taxon>
        <taxon>Nematoda</taxon>
        <taxon>Chromadorea</taxon>
        <taxon>Rhabditida</taxon>
        <taxon>Rhabditina</taxon>
        <taxon>Rhabditomorpha</taxon>
        <taxon>Rhabditoidea</taxon>
        <taxon>Rhabditidae</taxon>
        <taxon>Peloderinae</taxon>
        <taxon>Caenorhabditis</taxon>
    </lineage>
</organism>
<evidence type="ECO:0000256" key="4">
    <source>
        <dbReference type="ARBA" id="ARBA00022989"/>
    </source>
</evidence>
<dbReference type="PANTHER" id="PTHR47521:SF7">
    <property type="entry name" value="SERPENTINE RECEPTOR CLASS EPSILON-6"/>
    <property type="match status" value="1"/>
</dbReference>
<dbReference type="Proteomes" id="UP001152747">
    <property type="component" value="Unassembled WGS sequence"/>
</dbReference>
<keyword evidence="5 6" id="KW-0472">Membrane</keyword>
<evidence type="ECO:0000256" key="3">
    <source>
        <dbReference type="ARBA" id="ARBA00022692"/>
    </source>
</evidence>
<gene>
    <name evidence="7" type="ORF">CAMP_LOCUS15026</name>
</gene>
<dbReference type="EMBL" id="CANHGI010000005">
    <property type="protein sequence ID" value="CAI5452389.1"/>
    <property type="molecule type" value="Genomic_DNA"/>
</dbReference>
<dbReference type="PANTHER" id="PTHR47521">
    <property type="entry name" value="SERPENTINE RECEPTOR, CLASS E (EPSILON)-RELATED"/>
    <property type="match status" value="1"/>
</dbReference>
<keyword evidence="3 6" id="KW-0812">Transmembrane</keyword>
<dbReference type="OrthoDB" id="10422557at2759"/>
<accession>A0A9P1IWM6</accession>
<proteinExistence type="inferred from homology"/>
<comment type="similarity">
    <text evidence="2">Belongs to the nematode receptor-like protein sre family.</text>
</comment>
<sequence>MGFLFENDMCNQSVWNTVFRYLHRYGEFGVVFSIFTLSLDRLISVVYINLHSSKLYKLIFTLFLIVKCPLFMIYVYGLNTKNNGDIVILFMLVFTLFLSITLVLVIMLKCLSKHIYYKTQGTLPLNQRFQLSQNYELSKNLIRPIFISLIIKITLLLSFWLLYFRIIPLDLQYHFFSIWNLIFNFDTMLFPILFLCSDRIFGKMVRKFVWRKNKVMGIQTLSGLNIQKTDNQCSHFGSLNNEWNA</sequence>
<feature type="transmembrane region" description="Helical" evidence="6">
    <location>
        <begin position="86"/>
        <end position="108"/>
    </location>
</feature>
<feature type="transmembrane region" description="Helical" evidence="6">
    <location>
        <begin position="55"/>
        <end position="74"/>
    </location>
</feature>
<evidence type="ECO:0000256" key="2">
    <source>
        <dbReference type="ARBA" id="ARBA00006803"/>
    </source>
</evidence>
<reference evidence="7" key="1">
    <citation type="submission" date="2022-11" db="EMBL/GenBank/DDBJ databases">
        <authorList>
            <person name="Kikuchi T."/>
        </authorList>
    </citation>
    <scope>NUCLEOTIDE SEQUENCE</scope>
    <source>
        <strain evidence="7">PS1010</strain>
    </source>
</reference>
<dbReference type="GO" id="GO:0007606">
    <property type="term" value="P:sensory perception of chemical stimulus"/>
    <property type="evidence" value="ECO:0007669"/>
    <property type="project" value="InterPro"/>
</dbReference>
<comment type="caution">
    <text evidence="7">The sequence shown here is derived from an EMBL/GenBank/DDBJ whole genome shotgun (WGS) entry which is preliminary data.</text>
</comment>
<feature type="transmembrane region" description="Helical" evidence="6">
    <location>
        <begin position="145"/>
        <end position="166"/>
    </location>
</feature>
<dbReference type="GO" id="GO:0016020">
    <property type="term" value="C:membrane"/>
    <property type="evidence" value="ECO:0007669"/>
    <property type="project" value="UniProtKB-SubCell"/>
</dbReference>
<keyword evidence="8" id="KW-1185">Reference proteome</keyword>
<protein>
    <submittedName>
        <fullName evidence="7">Uncharacterized protein</fullName>
    </submittedName>
</protein>
<dbReference type="InterPro" id="IPR052860">
    <property type="entry name" value="NRL-GPCR1"/>
</dbReference>
<dbReference type="Pfam" id="PF03125">
    <property type="entry name" value="Sre"/>
    <property type="match status" value="1"/>
</dbReference>